<reference evidence="1" key="1">
    <citation type="journal article" date="2012" name="Proc. Natl. Acad. Sci. U.S.A.">
        <title>Antigenic diversity is generated by distinct evolutionary mechanisms in African trypanosome species.</title>
        <authorList>
            <person name="Jackson A.P."/>
            <person name="Berry A."/>
            <person name="Aslett M."/>
            <person name="Allison H.C."/>
            <person name="Burton P."/>
            <person name="Vavrova-Anderson J."/>
            <person name="Brown R."/>
            <person name="Browne H."/>
            <person name="Corton N."/>
            <person name="Hauser H."/>
            <person name="Gamble J."/>
            <person name="Gilderthorp R."/>
            <person name="Marcello L."/>
            <person name="McQuillan J."/>
            <person name="Otto T.D."/>
            <person name="Quail M.A."/>
            <person name="Sanders M.J."/>
            <person name="van Tonder A."/>
            <person name="Ginger M.L."/>
            <person name="Field M.C."/>
            <person name="Barry J.D."/>
            <person name="Hertz-Fowler C."/>
            <person name="Berriman M."/>
        </authorList>
    </citation>
    <scope>NUCLEOTIDE SEQUENCE</scope>
    <source>
        <strain evidence="1">Y486</strain>
    </source>
</reference>
<dbReference type="EMBL" id="HE573027">
    <property type="protein sequence ID" value="CCC52711.1"/>
    <property type="molecule type" value="Genomic_DNA"/>
</dbReference>
<name>G0UA79_TRYVY</name>
<protein>
    <submittedName>
        <fullName evidence="1">Uncharacterized protein</fullName>
    </submittedName>
</protein>
<gene>
    <name evidence="1" type="ORF">TVY486_1101960</name>
</gene>
<sequence>MHVTFSRNCGEISLRIRYVVNANVFPRRYNSCNKEYNSKHTLVERRIEGWQNGSKCVLSFRAPLFALCWFLPQRKPMESLVVVIVSRHFYSASCQHSRVGEHLPLDGEGARCR</sequence>
<evidence type="ECO:0000313" key="1">
    <source>
        <dbReference type="EMBL" id="CCC52711.1"/>
    </source>
</evidence>
<accession>G0UA79</accession>
<proteinExistence type="predicted"/>
<dbReference type="AlphaFoldDB" id="G0UA79"/>
<organism evidence="1">
    <name type="scientific">Trypanosoma vivax (strain Y486)</name>
    <dbReference type="NCBI Taxonomy" id="1055687"/>
    <lineage>
        <taxon>Eukaryota</taxon>
        <taxon>Discoba</taxon>
        <taxon>Euglenozoa</taxon>
        <taxon>Kinetoplastea</taxon>
        <taxon>Metakinetoplastina</taxon>
        <taxon>Trypanosomatida</taxon>
        <taxon>Trypanosomatidae</taxon>
        <taxon>Trypanosoma</taxon>
        <taxon>Duttonella</taxon>
    </lineage>
</organism>